<feature type="region of interest" description="Disordered" evidence="5">
    <location>
        <begin position="1"/>
        <end position="135"/>
    </location>
</feature>
<feature type="compositionally biased region" description="Low complexity" evidence="5">
    <location>
        <begin position="87"/>
        <end position="107"/>
    </location>
</feature>
<evidence type="ECO:0000256" key="3">
    <source>
        <dbReference type="ARBA" id="ARBA00022737"/>
    </source>
</evidence>
<dbReference type="OrthoDB" id="6247875at2759"/>
<dbReference type="Pfam" id="PF13289">
    <property type="entry name" value="SIR2_2"/>
    <property type="match status" value="1"/>
</dbReference>
<dbReference type="PANTHER" id="PTHR28623">
    <property type="entry name" value="PROTEIN FAM118B"/>
    <property type="match status" value="1"/>
</dbReference>
<feature type="compositionally biased region" description="Basic residues" evidence="5">
    <location>
        <begin position="897"/>
        <end position="914"/>
    </location>
</feature>
<name>A0A4Z0YTC4_9PEZI</name>
<dbReference type="PANTHER" id="PTHR28623:SF2">
    <property type="entry name" value="PROTEIN FAM118A"/>
    <property type="match status" value="1"/>
</dbReference>
<comment type="similarity">
    <text evidence="1">Belongs to the FAM118 family.</text>
</comment>
<accession>A0A4Z0YTC4</accession>
<gene>
    <name evidence="7" type="ORF">E0Z10_g6414</name>
</gene>
<evidence type="ECO:0000256" key="1">
    <source>
        <dbReference type="ARBA" id="ARBA00006491"/>
    </source>
</evidence>
<sequence length="914" mass="101995">MADPAASDSWDGGCFGGQKPDDTNPDGQNPDGQDPDAQIPEELNPEELNPEGPKDEDPEDQPPEDQTAGNQGPEGPGGQKIVDQDPDTQNTDTQNSDPNDPDSQPPNFQAPDPPSSSPASFQTSSFGTSVLGTSISGSSIPGIPIPGLSIPGISIPSTTDSGSTMSSSVNFNPQPTPRAPTREDRRQQRREAKERERVANERERERKETESLRVQDEAIERLREQLKLGRLAICVGSGVTLYSASSQAQRLSWWGLMSNALDYFEDQAAGYITQPINQADLASARKILRKNDPTEADREDVTNRIQKLLATRIDLETSWMRAQFQNLYKDYVDQLDLLDSIKSLHQQGAMLLTTNYDDLLEKHCDLEPIDASDPNGLVSFRRGSRPAVFHPHGYWRNASNIVLSAEQYWRVKNDQVVQETLQHILATKTVLFVGCGGGLSDPNFGPLIHWVGEKNLGSGASHYILLRGREPNPVTQLPLIHLRCESFDDIPRFLKDLLDPSERREGTLAELPQGRERIRIHNWLAPTDQSGFLNDMLNLHGRNRFDRQVTQSQDIWAVNTPSRVRVRGEDGWGKTMFCTSVIQHTLRECRLGALKRARDSLAYFFCATYRPYMDTPDIEVHDFNVFLRAVISQLCPPDAVFASLRNLYTECTRYHPARQPTNAELQAVLIEILWQLERPPAPKMGDPVVPGETYLVIDELETLEANMRDEYSKFIKTVAGLQLEHFHLLVTAENALTLGIEPVLRRKRPLKGKGKKGKSFNKIFGLAPQPPAEKAANATNWAEVTLDWTTTGTASIEWIRDRFNNDPSLANYVHIRQDLIFQIHGSGQNLRWVYWKLNRLAEIGAAADLDDAELKEAAEAALEESDDEGDDDGSMYDAGDNDDGDYDDDGDVLPGGKRPKGQKNSSNKKIKQNP</sequence>
<reference evidence="7 8" key="1">
    <citation type="submission" date="2019-03" db="EMBL/GenBank/DDBJ databases">
        <title>Draft genome sequence of Xylaria hypoxylon DSM 108379, a ubiquitous saprotrophic-parasitic fungi on hardwood.</title>
        <authorList>
            <person name="Buettner E."/>
            <person name="Leonhardt S."/>
            <person name="Gebauer A.M."/>
            <person name="Liers C."/>
            <person name="Hofrichter M."/>
            <person name="Kellner H."/>
        </authorList>
    </citation>
    <scope>NUCLEOTIDE SEQUENCE [LARGE SCALE GENOMIC DNA]</scope>
    <source>
        <strain evidence="7 8">DSM 108379</strain>
    </source>
</reference>
<comment type="caution">
    <text evidence="7">The sequence shown here is derived from an EMBL/GenBank/DDBJ whole genome shotgun (WGS) entry which is preliminary data.</text>
</comment>
<evidence type="ECO:0000256" key="4">
    <source>
        <dbReference type="ARBA" id="ARBA00022990"/>
    </source>
</evidence>
<keyword evidence="4" id="KW-0007">Acetylation</keyword>
<protein>
    <recommendedName>
        <fullName evidence="6">Nephrocystin 3-like N-terminal domain-containing protein</fullName>
    </recommendedName>
</protein>
<feature type="region of interest" description="Disordered" evidence="5">
    <location>
        <begin position="858"/>
        <end position="914"/>
    </location>
</feature>
<feature type="compositionally biased region" description="Low complexity" evidence="5">
    <location>
        <begin position="117"/>
        <end position="135"/>
    </location>
</feature>
<feature type="compositionally biased region" description="Low complexity" evidence="5">
    <location>
        <begin position="25"/>
        <end position="42"/>
    </location>
</feature>
<dbReference type="EMBL" id="SKBN01000132">
    <property type="protein sequence ID" value="TGJ82340.1"/>
    <property type="molecule type" value="Genomic_DNA"/>
</dbReference>
<keyword evidence="2" id="KW-0597">Phosphoprotein</keyword>
<feature type="compositionally biased region" description="Acidic residues" evidence="5">
    <location>
        <begin position="43"/>
        <end position="63"/>
    </location>
</feature>
<keyword evidence="3" id="KW-0677">Repeat</keyword>
<dbReference type="AlphaFoldDB" id="A0A4Z0YTC4"/>
<dbReference type="InterPro" id="IPR056884">
    <property type="entry name" value="NPHP3-like_N"/>
</dbReference>
<feature type="compositionally biased region" description="Acidic residues" evidence="5">
    <location>
        <begin position="861"/>
        <end position="891"/>
    </location>
</feature>
<dbReference type="STRING" id="37992.A0A4Z0YTC4"/>
<organism evidence="7 8">
    <name type="scientific">Xylaria hypoxylon</name>
    <dbReference type="NCBI Taxonomy" id="37992"/>
    <lineage>
        <taxon>Eukaryota</taxon>
        <taxon>Fungi</taxon>
        <taxon>Dikarya</taxon>
        <taxon>Ascomycota</taxon>
        <taxon>Pezizomycotina</taxon>
        <taxon>Sordariomycetes</taxon>
        <taxon>Xylariomycetidae</taxon>
        <taxon>Xylariales</taxon>
        <taxon>Xylariaceae</taxon>
        <taxon>Xylaria</taxon>
    </lineage>
</organism>
<evidence type="ECO:0000256" key="5">
    <source>
        <dbReference type="SAM" id="MobiDB-lite"/>
    </source>
</evidence>
<feature type="region of interest" description="Disordered" evidence="5">
    <location>
        <begin position="151"/>
        <end position="212"/>
    </location>
</feature>
<feature type="domain" description="Nephrocystin 3-like N-terminal" evidence="6">
    <location>
        <begin position="561"/>
        <end position="731"/>
    </location>
</feature>
<feature type="compositionally biased region" description="Basic and acidic residues" evidence="5">
    <location>
        <begin position="180"/>
        <end position="212"/>
    </location>
</feature>
<evidence type="ECO:0000313" key="7">
    <source>
        <dbReference type="EMBL" id="TGJ82340.1"/>
    </source>
</evidence>
<dbReference type="Proteomes" id="UP000297716">
    <property type="component" value="Unassembled WGS sequence"/>
</dbReference>
<evidence type="ECO:0000256" key="2">
    <source>
        <dbReference type="ARBA" id="ARBA00022553"/>
    </source>
</evidence>
<proteinExistence type="inferred from homology"/>
<evidence type="ECO:0000313" key="8">
    <source>
        <dbReference type="Proteomes" id="UP000297716"/>
    </source>
</evidence>
<dbReference type="InterPro" id="IPR038916">
    <property type="entry name" value="FAM118"/>
</dbReference>
<keyword evidence="8" id="KW-1185">Reference proteome</keyword>
<dbReference type="Pfam" id="PF24883">
    <property type="entry name" value="NPHP3_N"/>
    <property type="match status" value="1"/>
</dbReference>
<evidence type="ECO:0000259" key="6">
    <source>
        <dbReference type="Pfam" id="PF24883"/>
    </source>
</evidence>
<feature type="compositionally biased region" description="Low complexity" evidence="5">
    <location>
        <begin position="151"/>
        <end position="168"/>
    </location>
</feature>